<proteinExistence type="predicted"/>
<dbReference type="InterPro" id="IPR001623">
    <property type="entry name" value="DnaJ_domain"/>
</dbReference>
<dbReference type="PROSITE" id="PS50076">
    <property type="entry name" value="DNAJ_2"/>
    <property type="match status" value="1"/>
</dbReference>
<protein>
    <recommendedName>
        <fullName evidence="1">J domain-containing protein</fullName>
    </recommendedName>
</protein>
<dbReference type="AlphaFoldDB" id="A0A1G1VEG2"/>
<dbReference type="SUPFAM" id="SSF52096">
    <property type="entry name" value="ClpP/crotonase"/>
    <property type="match status" value="1"/>
</dbReference>
<dbReference type="InterPro" id="IPR005151">
    <property type="entry name" value="Tail-specific_protease"/>
</dbReference>
<dbReference type="GO" id="GO:0007165">
    <property type="term" value="P:signal transduction"/>
    <property type="evidence" value="ECO:0007669"/>
    <property type="project" value="TreeGrafter"/>
</dbReference>
<dbReference type="InterPro" id="IPR036869">
    <property type="entry name" value="J_dom_sf"/>
</dbReference>
<dbReference type="GO" id="GO:0008236">
    <property type="term" value="F:serine-type peptidase activity"/>
    <property type="evidence" value="ECO:0007669"/>
    <property type="project" value="InterPro"/>
</dbReference>
<gene>
    <name evidence="2" type="ORF">A3A77_01275</name>
</gene>
<accession>A0A1G1VEG2</accession>
<dbReference type="GO" id="GO:0030288">
    <property type="term" value="C:outer membrane-bounded periplasmic space"/>
    <property type="evidence" value="ECO:0007669"/>
    <property type="project" value="TreeGrafter"/>
</dbReference>
<evidence type="ECO:0000259" key="1">
    <source>
        <dbReference type="PROSITE" id="PS50076"/>
    </source>
</evidence>
<evidence type="ECO:0000313" key="2">
    <source>
        <dbReference type="EMBL" id="OGY13666.1"/>
    </source>
</evidence>
<dbReference type="Proteomes" id="UP000178659">
    <property type="component" value="Unassembled WGS sequence"/>
</dbReference>
<dbReference type="EMBL" id="MHCC01000012">
    <property type="protein sequence ID" value="OGY13666.1"/>
    <property type="molecule type" value="Genomic_DNA"/>
</dbReference>
<dbReference type="Gene3D" id="3.90.226.10">
    <property type="entry name" value="2-enoyl-CoA Hydratase, Chain A, domain 1"/>
    <property type="match status" value="1"/>
</dbReference>
<organism evidence="2 3">
    <name type="scientific">Candidatus Blackburnbacteria bacterium RIFCSPLOWO2_01_FULL_40_20</name>
    <dbReference type="NCBI Taxonomy" id="1797519"/>
    <lineage>
        <taxon>Bacteria</taxon>
        <taxon>Candidatus Blackburniibacteriota</taxon>
    </lineage>
</organism>
<name>A0A1G1VEG2_9BACT</name>
<dbReference type="CDD" id="cd06567">
    <property type="entry name" value="Peptidase_S41"/>
    <property type="match status" value="1"/>
</dbReference>
<dbReference type="PANTHER" id="PTHR32060:SF30">
    <property type="entry name" value="CARBOXY-TERMINAL PROCESSING PROTEASE CTPA"/>
    <property type="match status" value="1"/>
</dbReference>
<dbReference type="InterPro" id="IPR029045">
    <property type="entry name" value="ClpP/crotonase-like_dom_sf"/>
</dbReference>
<dbReference type="Pfam" id="PF03572">
    <property type="entry name" value="Peptidase_S41"/>
    <property type="match status" value="1"/>
</dbReference>
<comment type="caution">
    <text evidence="2">The sequence shown here is derived from an EMBL/GenBank/DDBJ whole genome shotgun (WGS) entry which is preliminary data.</text>
</comment>
<dbReference type="SUPFAM" id="SSF46565">
    <property type="entry name" value="Chaperone J-domain"/>
    <property type="match status" value="1"/>
</dbReference>
<feature type="domain" description="J" evidence="1">
    <location>
        <begin position="168"/>
        <end position="237"/>
    </location>
</feature>
<dbReference type="SMART" id="SM00245">
    <property type="entry name" value="TSPc"/>
    <property type="match status" value="1"/>
</dbReference>
<dbReference type="PRINTS" id="PR00625">
    <property type="entry name" value="JDOMAIN"/>
</dbReference>
<dbReference type="PANTHER" id="PTHR32060">
    <property type="entry name" value="TAIL-SPECIFIC PROTEASE"/>
    <property type="match status" value="1"/>
</dbReference>
<evidence type="ECO:0000313" key="3">
    <source>
        <dbReference type="Proteomes" id="UP000178659"/>
    </source>
</evidence>
<dbReference type="Gene3D" id="1.10.287.110">
    <property type="entry name" value="DnaJ domain"/>
    <property type="match status" value="1"/>
</dbReference>
<reference evidence="2 3" key="1">
    <citation type="journal article" date="2016" name="Nat. Commun.">
        <title>Thousands of microbial genomes shed light on interconnected biogeochemical processes in an aquifer system.</title>
        <authorList>
            <person name="Anantharaman K."/>
            <person name="Brown C.T."/>
            <person name="Hug L.A."/>
            <person name="Sharon I."/>
            <person name="Castelle C.J."/>
            <person name="Probst A.J."/>
            <person name="Thomas B.C."/>
            <person name="Singh A."/>
            <person name="Wilkins M.J."/>
            <person name="Karaoz U."/>
            <person name="Brodie E.L."/>
            <person name="Williams K.H."/>
            <person name="Hubbard S.S."/>
            <person name="Banfield J.F."/>
        </authorList>
    </citation>
    <scope>NUCLEOTIDE SEQUENCE [LARGE SCALE GENOMIC DNA]</scope>
</reference>
<dbReference type="GO" id="GO:0006508">
    <property type="term" value="P:proteolysis"/>
    <property type="evidence" value="ECO:0007669"/>
    <property type="project" value="InterPro"/>
</dbReference>
<sequence length="450" mass="50699">MGEISVDLPSINRSKLKFLPFVALAGLILAISYDAGSNFSHAKSLPDTAKSIVFRKSVHVRFVGEVYEVIKNNYWDKIEDEQLSTYFSLGSQQLGYPVIIKTKDKEGVEKMVDEATKGMDDQKKKEYVTQLSDMILASLQPNGRSRLYTSKLEAQLRDTVQNIDKGTDLYKTLGITKEAPQQEIKQVFESKVDELKNEEKIATGEAKEQIKQQIAEANRAYSAVGDTQKRQIYDQTGKEPTVGTRFIRPEVLYVPIKRISPQTFEEFQKEITQVDKNGRGTALILDLRGNIGGSIDLLPYFLGPFIGGPNQYAYDLYHKGEYSPLRTVVGWLPALVPYKNVVILSDEKTQSSAEVITATLKKFNVGIVVGTKTKGWGTVERVFDLKTQIDPSEKYSVFLVHSITLRDDGQPIEGRGVDPTIDINDLKWRQQLLAYFRRNDLVEAVNEVLN</sequence>
<dbReference type="GO" id="GO:0004175">
    <property type="term" value="F:endopeptidase activity"/>
    <property type="evidence" value="ECO:0007669"/>
    <property type="project" value="TreeGrafter"/>
</dbReference>